<gene>
    <name evidence="1" type="ORF">NDU88_003097</name>
</gene>
<name>A0AAV7MTL2_PLEWA</name>
<accession>A0AAV7MTL2</accession>
<proteinExistence type="predicted"/>
<sequence>SYRTINLYRSAISMNHSNIDGNPIGSHPLICRLLKGVKLSKPPSAKYSYIWDVSLVLNLFLSWPDNPRLSLKILSAKLTMLLCLISIKRTS</sequence>
<evidence type="ECO:0000313" key="2">
    <source>
        <dbReference type="Proteomes" id="UP001066276"/>
    </source>
</evidence>
<evidence type="ECO:0000313" key="1">
    <source>
        <dbReference type="EMBL" id="KAJ1105692.1"/>
    </source>
</evidence>
<feature type="non-terminal residue" evidence="1">
    <location>
        <position position="1"/>
    </location>
</feature>
<keyword evidence="2" id="KW-1185">Reference proteome</keyword>
<organism evidence="1 2">
    <name type="scientific">Pleurodeles waltl</name>
    <name type="common">Iberian ribbed newt</name>
    <dbReference type="NCBI Taxonomy" id="8319"/>
    <lineage>
        <taxon>Eukaryota</taxon>
        <taxon>Metazoa</taxon>
        <taxon>Chordata</taxon>
        <taxon>Craniata</taxon>
        <taxon>Vertebrata</taxon>
        <taxon>Euteleostomi</taxon>
        <taxon>Amphibia</taxon>
        <taxon>Batrachia</taxon>
        <taxon>Caudata</taxon>
        <taxon>Salamandroidea</taxon>
        <taxon>Salamandridae</taxon>
        <taxon>Pleurodelinae</taxon>
        <taxon>Pleurodeles</taxon>
    </lineage>
</organism>
<dbReference type="Proteomes" id="UP001066276">
    <property type="component" value="Chromosome 9"/>
</dbReference>
<dbReference type="PANTHER" id="PTHR35617:SF3">
    <property type="entry name" value="CORE-BINDING (CB) DOMAIN-CONTAINING PROTEIN"/>
    <property type="match status" value="1"/>
</dbReference>
<dbReference type="EMBL" id="JANPWB010000013">
    <property type="protein sequence ID" value="KAJ1105692.1"/>
    <property type="molecule type" value="Genomic_DNA"/>
</dbReference>
<feature type="non-terminal residue" evidence="1">
    <location>
        <position position="91"/>
    </location>
</feature>
<reference evidence="1" key="1">
    <citation type="journal article" date="2022" name="bioRxiv">
        <title>Sequencing and chromosome-scale assembly of the giantPleurodeles waltlgenome.</title>
        <authorList>
            <person name="Brown T."/>
            <person name="Elewa A."/>
            <person name="Iarovenko S."/>
            <person name="Subramanian E."/>
            <person name="Araus A.J."/>
            <person name="Petzold A."/>
            <person name="Susuki M."/>
            <person name="Suzuki K.-i.T."/>
            <person name="Hayashi T."/>
            <person name="Toyoda A."/>
            <person name="Oliveira C."/>
            <person name="Osipova E."/>
            <person name="Leigh N.D."/>
            <person name="Simon A."/>
            <person name="Yun M.H."/>
        </authorList>
    </citation>
    <scope>NUCLEOTIDE SEQUENCE</scope>
    <source>
        <strain evidence="1">20211129_DDA</strain>
        <tissue evidence="1">Liver</tissue>
    </source>
</reference>
<dbReference type="AlphaFoldDB" id="A0AAV7MTL2"/>
<dbReference type="PANTHER" id="PTHR35617">
    <property type="entry name" value="PHAGE_INTEGRASE DOMAIN-CONTAINING PROTEIN"/>
    <property type="match status" value="1"/>
</dbReference>
<protein>
    <submittedName>
        <fullName evidence="1">Uncharacterized protein</fullName>
    </submittedName>
</protein>
<comment type="caution">
    <text evidence="1">The sequence shown here is derived from an EMBL/GenBank/DDBJ whole genome shotgun (WGS) entry which is preliminary data.</text>
</comment>